<dbReference type="AlphaFoldDB" id="R0LF97"/>
<dbReference type="EMBL" id="KB743403">
    <property type="protein sequence ID" value="EOA98922.1"/>
    <property type="molecule type" value="Genomic_DNA"/>
</dbReference>
<reference evidence="3" key="1">
    <citation type="journal article" date="2013" name="Nat. Genet.">
        <title>The duck genome and transcriptome provide insight into an avian influenza virus reservoir species.</title>
        <authorList>
            <person name="Huang Y."/>
            <person name="Li Y."/>
            <person name="Burt D.W."/>
            <person name="Chen H."/>
            <person name="Zhang Y."/>
            <person name="Qian W."/>
            <person name="Kim H."/>
            <person name="Gan S."/>
            <person name="Zhao Y."/>
            <person name="Li J."/>
            <person name="Yi K."/>
            <person name="Feng H."/>
            <person name="Zhu P."/>
            <person name="Li B."/>
            <person name="Liu Q."/>
            <person name="Fairley S."/>
            <person name="Magor K.E."/>
            <person name="Du Z."/>
            <person name="Hu X."/>
            <person name="Goodman L."/>
            <person name="Tafer H."/>
            <person name="Vignal A."/>
            <person name="Lee T."/>
            <person name="Kim K.W."/>
            <person name="Sheng Z."/>
            <person name="An Y."/>
            <person name="Searle S."/>
            <person name="Herrero J."/>
            <person name="Groenen M.A."/>
            <person name="Crooijmans R.P."/>
            <person name="Faraut T."/>
            <person name="Cai Q."/>
            <person name="Webster R.G."/>
            <person name="Aldridge J.R."/>
            <person name="Warren W.C."/>
            <person name="Bartschat S."/>
            <person name="Kehr S."/>
            <person name="Marz M."/>
            <person name="Stadler P.F."/>
            <person name="Smith J."/>
            <person name="Kraus R.H."/>
            <person name="Zhao Y."/>
            <person name="Ren L."/>
            <person name="Fei J."/>
            <person name="Morisson M."/>
            <person name="Kaiser P."/>
            <person name="Griffin D.K."/>
            <person name="Rao M."/>
            <person name="Pitel F."/>
            <person name="Wang J."/>
            <person name="Li N."/>
        </authorList>
    </citation>
    <scope>NUCLEOTIDE SEQUENCE [LARGE SCALE GENOMIC DNA]</scope>
</reference>
<protein>
    <submittedName>
        <fullName evidence="2">Uncharacterized protein</fullName>
    </submittedName>
</protein>
<dbReference type="Proteomes" id="UP000296049">
    <property type="component" value="Unassembled WGS sequence"/>
</dbReference>
<feature type="region of interest" description="Disordered" evidence="1">
    <location>
        <begin position="1"/>
        <end position="64"/>
    </location>
</feature>
<organism evidence="2 3">
    <name type="scientific">Anas platyrhynchos</name>
    <name type="common">Mallard</name>
    <name type="synonym">Anas boschas</name>
    <dbReference type="NCBI Taxonomy" id="8839"/>
    <lineage>
        <taxon>Eukaryota</taxon>
        <taxon>Metazoa</taxon>
        <taxon>Chordata</taxon>
        <taxon>Craniata</taxon>
        <taxon>Vertebrata</taxon>
        <taxon>Euteleostomi</taxon>
        <taxon>Archelosauria</taxon>
        <taxon>Archosauria</taxon>
        <taxon>Dinosauria</taxon>
        <taxon>Saurischia</taxon>
        <taxon>Theropoda</taxon>
        <taxon>Coelurosauria</taxon>
        <taxon>Aves</taxon>
        <taxon>Neognathae</taxon>
        <taxon>Galloanserae</taxon>
        <taxon>Anseriformes</taxon>
        <taxon>Anatidae</taxon>
        <taxon>Anatinae</taxon>
        <taxon>Anas</taxon>
    </lineage>
</organism>
<evidence type="ECO:0000256" key="1">
    <source>
        <dbReference type="SAM" id="MobiDB-lite"/>
    </source>
</evidence>
<gene>
    <name evidence="2" type="ORF">Anapl_06568</name>
</gene>
<evidence type="ECO:0000313" key="2">
    <source>
        <dbReference type="EMBL" id="EOA98922.1"/>
    </source>
</evidence>
<evidence type="ECO:0000313" key="3">
    <source>
        <dbReference type="Proteomes" id="UP000296049"/>
    </source>
</evidence>
<keyword evidence="3" id="KW-1185">Reference proteome</keyword>
<name>R0LF97_ANAPL</name>
<accession>R0LF97</accession>
<proteinExistence type="predicted"/>
<feature type="compositionally biased region" description="Polar residues" evidence="1">
    <location>
        <begin position="1"/>
        <end position="11"/>
    </location>
</feature>
<sequence>MKSFLSLQSATKPRGGEIPSGERLRAVCSPGCASDEAQGEGAAPHTPRTAQKGRKPLESPKGDPFPGGLVWDTACYIHGLGEQVDGVLPEQQRAVRPHASSCHRRVAPGALPALMLIQARMLSTMLLVFVDKNVTGCTDLVCSLAVGEIAASGSVVVCVQAQEVVLARCSSSLPARDQEALQ</sequence>